<reference evidence="1" key="1">
    <citation type="submission" date="2022-10" db="EMBL/GenBank/DDBJ databases">
        <authorList>
            <person name="Yu W.X."/>
        </authorList>
    </citation>
    <scope>NUCLEOTIDE SEQUENCE</scope>
    <source>
        <strain evidence="1">D04</strain>
    </source>
</reference>
<dbReference type="Proteomes" id="UP001207408">
    <property type="component" value="Unassembled WGS sequence"/>
</dbReference>
<comment type="caution">
    <text evidence="1">The sequence shown here is derived from an EMBL/GenBank/DDBJ whole genome shotgun (WGS) entry which is preliminary data.</text>
</comment>
<sequence length="134" mass="15586">MRTRAAAGAEKKDLWEEPWVARFKEAGKKEIFRDAQREIGKENYWNSAISICKDYKICTDRGIAIVFDRTVNQGAGGCRNLVDSFFTKNQDMTVEAEIKLLEAIRDNWPETHFIYKRVNSILTTTDFINQQYII</sequence>
<evidence type="ECO:0000313" key="1">
    <source>
        <dbReference type="EMBL" id="MCW3808112.1"/>
    </source>
</evidence>
<proteinExistence type="predicted"/>
<dbReference type="EMBL" id="JAPDPI010000103">
    <property type="protein sequence ID" value="MCW3808112.1"/>
    <property type="molecule type" value="Genomic_DNA"/>
</dbReference>
<evidence type="ECO:0000313" key="2">
    <source>
        <dbReference type="Proteomes" id="UP001207408"/>
    </source>
</evidence>
<name>A0AAE3MJB0_9BACT</name>
<organism evidence="1 2">
    <name type="scientific">Plebeiibacterium marinum</name>
    <dbReference type="NCBI Taxonomy" id="2992111"/>
    <lineage>
        <taxon>Bacteria</taxon>
        <taxon>Pseudomonadati</taxon>
        <taxon>Bacteroidota</taxon>
        <taxon>Bacteroidia</taxon>
        <taxon>Marinilabiliales</taxon>
        <taxon>Marinilabiliaceae</taxon>
        <taxon>Plebeiibacterium</taxon>
    </lineage>
</organism>
<dbReference type="RefSeq" id="WP_301202672.1">
    <property type="nucleotide sequence ID" value="NZ_JAPDPI010000103.1"/>
</dbReference>
<keyword evidence="2" id="KW-1185">Reference proteome</keyword>
<dbReference type="AlphaFoldDB" id="A0AAE3MJB0"/>
<protein>
    <submittedName>
        <fullName evidence="1">Chitosanase</fullName>
    </submittedName>
</protein>
<dbReference type="InterPro" id="IPR023346">
    <property type="entry name" value="Lysozyme-like_dom_sf"/>
</dbReference>
<dbReference type="Gene3D" id="1.20.141.10">
    <property type="entry name" value="Chitosanase, subunit A, domain 1"/>
    <property type="match status" value="1"/>
</dbReference>
<dbReference type="SUPFAM" id="SSF53955">
    <property type="entry name" value="Lysozyme-like"/>
    <property type="match status" value="1"/>
</dbReference>
<gene>
    <name evidence="1" type="ORF">OM074_21005</name>
</gene>
<accession>A0AAE3MJB0</accession>